<evidence type="ECO:0000313" key="2">
    <source>
        <dbReference type="RefSeq" id="XP_015266750.1"/>
    </source>
</evidence>
<name>A0ABM1JZ63_GEKJA</name>
<organism evidence="1 2">
    <name type="scientific">Gekko japonicus</name>
    <name type="common">Schlegel's Japanese gecko</name>
    <dbReference type="NCBI Taxonomy" id="146911"/>
    <lineage>
        <taxon>Eukaryota</taxon>
        <taxon>Metazoa</taxon>
        <taxon>Chordata</taxon>
        <taxon>Craniata</taxon>
        <taxon>Vertebrata</taxon>
        <taxon>Euteleostomi</taxon>
        <taxon>Lepidosauria</taxon>
        <taxon>Squamata</taxon>
        <taxon>Bifurcata</taxon>
        <taxon>Gekkota</taxon>
        <taxon>Gekkonidae</taxon>
        <taxon>Gekkoninae</taxon>
        <taxon>Gekko</taxon>
    </lineage>
</organism>
<gene>
    <name evidence="2" type="primary">LOC107110477</name>
</gene>
<evidence type="ECO:0000313" key="1">
    <source>
        <dbReference type="Proteomes" id="UP000694871"/>
    </source>
</evidence>
<dbReference type="RefSeq" id="XP_015266750.1">
    <property type="nucleotide sequence ID" value="XM_015411264.1"/>
</dbReference>
<reference evidence="2" key="1">
    <citation type="submission" date="2025-08" db="UniProtKB">
        <authorList>
            <consortium name="RefSeq"/>
        </authorList>
    </citation>
    <scope>IDENTIFICATION</scope>
</reference>
<protein>
    <submittedName>
        <fullName evidence="2">Keratin-associated protein 5-1-like</fullName>
    </submittedName>
</protein>
<proteinExistence type="predicted"/>
<keyword evidence="1" id="KW-1185">Reference proteome</keyword>
<dbReference type="Proteomes" id="UP000694871">
    <property type="component" value="Unplaced"/>
</dbReference>
<accession>A0ABM1JZ63</accession>
<sequence length="289" mass="28644">MPEERIYSSGREPYFNLNSTWYGPAGSWLDTRRKPFHYAHNTCCITGCNRRDDIPRRGGHDYRCYGYRRSTCRSGGNPRVRCCVHNPSGGPRDYWGRPIGDSCNGNTGGCYSNEESFSAGACCGSSGGCGSGGAGGCSQPGFTSVGCSGGGGGVCSEPGGCGSGGRGVCSEPGGCGSGGRGVCSEPGGCGSGGRGVCSEPGGCGSGGRGVCSEPGGCGSGGRGVCSEPGGCGSGGRGVCSEPGGCGSGGSGACAEAGGCSGRRRGVCSEPCRRLFRRFRRSGRSSCGGC</sequence>
<dbReference type="GeneID" id="107110477"/>